<feature type="compositionally biased region" description="Low complexity" evidence="3">
    <location>
        <begin position="318"/>
        <end position="339"/>
    </location>
</feature>
<proteinExistence type="inferred from homology"/>
<evidence type="ECO:0000256" key="3">
    <source>
        <dbReference type="SAM" id="MobiDB-lite"/>
    </source>
</evidence>
<dbReference type="SMART" id="SM00385">
    <property type="entry name" value="CYCLIN"/>
    <property type="match status" value="1"/>
</dbReference>
<dbReference type="RefSeq" id="XP_031854722.1">
    <property type="nucleotide sequence ID" value="XM_031998831.1"/>
</dbReference>
<dbReference type="CDD" id="cd20525">
    <property type="entry name" value="CYCLIN_CCNH_rpt2"/>
    <property type="match status" value="1"/>
</dbReference>
<dbReference type="OrthoDB" id="340962at2759"/>
<evidence type="ECO:0000313" key="6">
    <source>
        <dbReference type="Proteomes" id="UP000398389"/>
    </source>
</evidence>
<organism evidence="5 6">
    <name type="scientific">Magnusiomyces paraingens</name>
    <dbReference type="NCBI Taxonomy" id="2606893"/>
    <lineage>
        <taxon>Eukaryota</taxon>
        <taxon>Fungi</taxon>
        <taxon>Dikarya</taxon>
        <taxon>Ascomycota</taxon>
        <taxon>Saccharomycotina</taxon>
        <taxon>Dipodascomycetes</taxon>
        <taxon>Dipodascales</taxon>
        <taxon>Dipodascaceae</taxon>
        <taxon>Magnusiomyces</taxon>
    </lineage>
</organism>
<dbReference type="InterPro" id="IPR013763">
    <property type="entry name" value="Cyclin-like_dom"/>
</dbReference>
<protein>
    <recommendedName>
        <fullName evidence="4">Cyclin-like domain-containing protein</fullName>
    </recommendedName>
</protein>
<feature type="domain" description="Cyclin-like" evidence="4">
    <location>
        <begin position="71"/>
        <end position="159"/>
    </location>
</feature>
<keyword evidence="6" id="KW-1185">Reference proteome</keyword>
<gene>
    <name evidence="5" type="ORF">SAPINGB_P004116</name>
</gene>
<sequence length="348" mass="39541">MTVPAYEPISDDDLYRHSSQFRIWSLTPEELESKRRAVYERACRNVPGAIAKDKNVPETSIEVLSYEEEQQLIQYYSTKLLLLGDGLQQPTQVSATALSYFRKFYTVHSTMEHHPKDIFSTCIFLAAKVENNLIKIDYLCKVLRKNQKEILDCEFLVLQSLSFTLLVHNGYRPMRGLLLDIQAVIPHLAPPEALEPLRLKTKKAIIDSFFSDVQFHFTPPQIALAALMTADETLTMEYLKKKFGHDGIELLRKDNPVIDTKGVSDLQMLLEIIEECRKMIQSVPQVPDQMGKATDRKLYYLYNPDKQAKRKLARAEAPEVSPAPSAPSAPTAPASTGSPEPKRQKMDD</sequence>
<dbReference type="CDD" id="cd20524">
    <property type="entry name" value="CYCLIN_CCNH_rpt1"/>
    <property type="match status" value="1"/>
</dbReference>
<dbReference type="SUPFAM" id="SSF47954">
    <property type="entry name" value="Cyclin-like"/>
    <property type="match status" value="2"/>
</dbReference>
<dbReference type="Proteomes" id="UP000398389">
    <property type="component" value="Unassembled WGS sequence"/>
</dbReference>
<accession>A0A5E8BV20</accession>
<dbReference type="GeneID" id="43582931"/>
<evidence type="ECO:0000256" key="2">
    <source>
        <dbReference type="RuleBase" id="RU000383"/>
    </source>
</evidence>
<dbReference type="InterPro" id="IPR043198">
    <property type="entry name" value="Cyclin/Ssn8"/>
</dbReference>
<keyword evidence="1 2" id="KW-0195">Cyclin</keyword>
<evidence type="ECO:0000259" key="4">
    <source>
        <dbReference type="SMART" id="SM00385"/>
    </source>
</evidence>
<comment type="similarity">
    <text evidence="2">Belongs to the cyclin family.</text>
</comment>
<reference evidence="5 6" key="1">
    <citation type="submission" date="2019-09" db="EMBL/GenBank/DDBJ databases">
        <authorList>
            <person name="Brejova B."/>
        </authorList>
    </citation>
    <scope>NUCLEOTIDE SEQUENCE [LARGE SCALE GENOMIC DNA]</scope>
</reference>
<evidence type="ECO:0000313" key="5">
    <source>
        <dbReference type="EMBL" id="VVT54519.1"/>
    </source>
</evidence>
<dbReference type="Pfam" id="PF00134">
    <property type="entry name" value="Cyclin_N"/>
    <property type="match status" value="1"/>
</dbReference>
<dbReference type="PANTHER" id="PTHR10026">
    <property type="entry name" value="CYCLIN"/>
    <property type="match status" value="1"/>
</dbReference>
<dbReference type="AlphaFoldDB" id="A0A5E8BV20"/>
<dbReference type="GO" id="GO:0016538">
    <property type="term" value="F:cyclin-dependent protein serine/threonine kinase regulator activity"/>
    <property type="evidence" value="ECO:0007669"/>
    <property type="project" value="InterPro"/>
</dbReference>
<dbReference type="GO" id="GO:0006357">
    <property type="term" value="P:regulation of transcription by RNA polymerase II"/>
    <property type="evidence" value="ECO:0007669"/>
    <property type="project" value="InterPro"/>
</dbReference>
<name>A0A5E8BV20_9ASCO</name>
<dbReference type="InterPro" id="IPR031658">
    <property type="entry name" value="Cyclin_C_2"/>
</dbReference>
<dbReference type="InterPro" id="IPR006671">
    <property type="entry name" value="Cyclin_N"/>
</dbReference>
<dbReference type="Gene3D" id="1.10.472.10">
    <property type="entry name" value="Cyclin-like"/>
    <property type="match status" value="2"/>
</dbReference>
<dbReference type="Pfam" id="PF16899">
    <property type="entry name" value="Cyclin_C_2"/>
    <property type="match status" value="1"/>
</dbReference>
<evidence type="ECO:0000256" key="1">
    <source>
        <dbReference type="ARBA" id="ARBA00023127"/>
    </source>
</evidence>
<feature type="region of interest" description="Disordered" evidence="3">
    <location>
        <begin position="310"/>
        <end position="348"/>
    </location>
</feature>
<dbReference type="EMBL" id="CABVLU010000003">
    <property type="protein sequence ID" value="VVT54519.1"/>
    <property type="molecule type" value="Genomic_DNA"/>
</dbReference>
<dbReference type="InterPro" id="IPR036915">
    <property type="entry name" value="Cyclin-like_sf"/>
</dbReference>